<sequence>MKKIFPLILALALAGCAGASNNDSKAESKAETSAVNDTAEQVSSDVSPDIPDSMTEISDEKLSTGIISHVQYSSLIMKYDYMVDSTEEYKIFKSFCGDVPEFDDIDFDKYTLFAKTGAGSSGDKYVIDRVLISGTKVMLNITKTEDGMTDDNVKRWFYAVIPKADLPDEIKDWKRPSESKMASAGISLVNACIEPNSFNTAKYEAILKKYDAFQASIRYMGSDGMILLRFLTVKSDADGINQDIESSFVPQLSEKGENRITVTKTDLPTSVYKEQNSNSPDSYDTGSILVRIQCTEPSSQYNEAADYIEEAFGETDWISSPKDNCIEGRLELDNFPVEKLQSSIEAINDVNEKFDIKLNGFSLTYKYN</sequence>
<reference evidence="3 5" key="1">
    <citation type="submission" date="2013-06" db="EMBL/GenBank/DDBJ databases">
        <title>Rumen cellulosomics: divergent fiber-degrading strategies revealed by comparative genome-wide analysis of six Ruminococcal strains.</title>
        <authorList>
            <person name="Dassa B."/>
            <person name="Borovok I."/>
            <person name="Lamed R."/>
            <person name="Flint H."/>
            <person name="Yeoman C.J."/>
            <person name="White B."/>
            <person name="Bayer E.A."/>
        </authorList>
    </citation>
    <scope>NUCLEOTIDE SEQUENCE [LARGE SCALE GENOMIC DNA]</scope>
    <source>
        <strain evidence="3 5">SY3</strain>
    </source>
</reference>
<dbReference type="EMBL" id="JEOB01000004">
    <property type="protein sequence ID" value="EXM38743.1"/>
    <property type="molecule type" value="Genomic_DNA"/>
</dbReference>
<feature type="compositionally biased region" description="Polar residues" evidence="1">
    <location>
        <begin position="31"/>
        <end position="41"/>
    </location>
</feature>
<dbReference type="Proteomes" id="UP000021369">
    <property type="component" value="Unassembled WGS sequence"/>
</dbReference>
<feature type="signal peptide" evidence="2">
    <location>
        <begin position="1"/>
        <end position="19"/>
    </location>
</feature>
<protein>
    <recommendedName>
        <fullName evidence="6">Lipoprotein</fullName>
    </recommendedName>
</protein>
<dbReference type="EMBL" id="JEOB01000003">
    <property type="protein sequence ID" value="EXM39130.1"/>
    <property type="molecule type" value="Genomic_DNA"/>
</dbReference>
<feature type="chain" id="PRO_5038206501" description="Lipoprotein" evidence="2">
    <location>
        <begin position="20"/>
        <end position="368"/>
    </location>
</feature>
<dbReference type="RefSeq" id="WP_024858472.1">
    <property type="nucleotide sequence ID" value="NZ_JEOB01000003.1"/>
</dbReference>
<evidence type="ECO:0000313" key="5">
    <source>
        <dbReference type="Proteomes" id="UP000021369"/>
    </source>
</evidence>
<evidence type="ECO:0000313" key="4">
    <source>
        <dbReference type="EMBL" id="EXM39130.1"/>
    </source>
</evidence>
<dbReference type="OrthoDB" id="1820521at2"/>
<dbReference type="PATRIC" id="fig|1341156.4.peg.2124"/>
<accession>A0A011VVW3</accession>
<dbReference type="PROSITE" id="PS51257">
    <property type="entry name" value="PROKAR_LIPOPROTEIN"/>
    <property type="match status" value="1"/>
</dbReference>
<feature type="region of interest" description="Disordered" evidence="1">
    <location>
        <begin position="27"/>
        <end position="51"/>
    </location>
</feature>
<evidence type="ECO:0000256" key="1">
    <source>
        <dbReference type="SAM" id="MobiDB-lite"/>
    </source>
</evidence>
<comment type="caution">
    <text evidence="3">The sequence shown here is derived from an EMBL/GenBank/DDBJ whole genome shotgun (WGS) entry which is preliminary data.</text>
</comment>
<dbReference type="AlphaFoldDB" id="A0A011VVW3"/>
<name>A0A011VVW3_RUMAL</name>
<keyword evidence="5" id="KW-1185">Reference proteome</keyword>
<feature type="compositionally biased region" description="Low complexity" evidence="1">
    <location>
        <begin position="42"/>
        <end position="51"/>
    </location>
</feature>
<gene>
    <name evidence="4" type="ORF">RASY3_10900</name>
    <name evidence="3" type="ORF">RASY3_19590</name>
</gene>
<keyword evidence="2" id="KW-0732">Signal</keyword>
<evidence type="ECO:0000256" key="2">
    <source>
        <dbReference type="SAM" id="SignalP"/>
    </source>
</evidence>
<proteinExistence type="predicted"/>
<evidence type="ECO:0000313" key="3">
    <source>
        <dbReference type="EMBL" id="EXM38743.1"/>
    </source>
</evidence>
<organism evidence="3 5">
    <name type="scientific">Ruminococcus albus SY3</name>
    <dbReference type="NCBI Taxonomy" id="1341156"/>
    <lineage>
        <taxon>Bacteria</taxon>
        <taxon>Bacillati</taxon>
        <taxon>Bacillota</taxon>
        <taxon>Clostridia</taxon>
        <taxon>Eubacteriales</taxon>
        <taxon>Oscillospiraceae</taxon>
        <taxon>Ruminococcus</taxon>
    </lineage>
</organism>
<evidence type="ECO:0008006" key="6">
    <source>
        <dbReference type="Google" id="ProtNLM"/>
    </source>
</evidence>